<keyword evidence="3" id="KW-1185">Reference proteome</keyword>
<dbReference type="EMBL" id="SLVM01000001">
    <property type="protein sequence ID" value="TCM88074.1"/>
    <property type="molecule type" value="Genomic_DNA"/>
</dbReference>
<feature type="region of interest" description="Disordered" evidence="1">
    <location>
        <begin position="1"/>
        <end position="70"/>
    </location>
</feature>
<name>A0A4V2R5D1_9RHOB</name>
<protein>
    <submittedName>
        <fullName evidence="2">Uncharacterized protein</fullName>
    </submittedName>
</protein>
<evidence type="ECO:0000313" key="2">
    <source>
        <dbReference type="EMBL" id="TCM88074.1"/>
    </source>
</evidence>
<reference evidence="2 3" key="1">
    <citation type="submission" date="2019-03" db="EMBL/GenBank/DDBJ databases">
        <title>Genomic Encyclopedia of Type Strains, Phase IV (KMG-IV): sequencing the most valuable type-strain genomes for metagenomic binning, comparative biology and taxonomic classification.</title>
        <authorList>
            <person name="Goeker M."/>
        </authorList>
    </citation>
    <scope>NUCLEOTIDE SEQUENCE [LARGE SCALE GENOMIC DNA]</scope>
    <source>
        <strain evidence="2 3">DSM 21153</strain>
    </source>
</reference>
<feature type="compositionally biased region" description="Low complexity" evidence="1">
    <location>
        <begin position="10"/>
        <end position="21"/>
    </location>
</feature>
<feature type="region of interest" description="Disordered" evidence="1">
    <location>
        <begin position="104"/>
        <end position="131"/>
    </location>
</feature>
<dbReference type="RefSeq" id="WP_243641917.1">
    <property type="nucleotide sequence ID" value="NZ_SLVM01000001.1"/>
</dbReference>
<gene>
    <name evidence="2" type="ORF">EV216_10184</name>
</gene>
<feature type="compositionally biased region" description="Low complexity" evidence="1">
    <location>
        <begin position="54"/>
        <end position="67"/>
    </location>
</feature>
<proteinExistence type="predicted"/>
<evidence type="ECO:0000256" key="1">
    <source>
        <dbReference type="SAM" id="MobiDB-lite"/>
    </source>
</evidence>
<evidence type="ECO:0000313" key="3">
    <source>
        <dbReference type="Proteomes" id="UP000295277"/>
    </source>
</evidence>
<accession>A0A4V2R5D1</accession>
<dbReference type="Proteomes" id="UP000295277">
    <property type="component" value="Unassembled WGS sequence"/>
</dbReference>
<organism evidence="2 3">
    <name type="scientific">Rhodovulum steppense</name>
    <dbReference type="NCBI Taxonomy" id="540251"/>
    <lineage>
        <taxon>Bacteria</taxon>
        <taxon>Pseudomonadati</taxon>
        <taxon>Pseudomonadota</taxon>
        <taxon>Alphaproteobacteria</taxon>
        <taxon>Rhodobacterales</taxon>
        <taxon>Paracoccaceae</taxon>
        <taxon>Rhodovulum</taxon>
    </lineage>
</organism>
<comment type="caution">
    <text evidence="2">The sequence shown here is derived from an EMBL/GenBank/DDBJ whole genome shotgun (WGS) entry which is preliminary data.</text>
</comment>
<sequence length="180" mass="18556">MSSIRRIVTDEAPGLAGARAADAPERLILTQAQRVGPPAGDDAPGAWGGAGRESSPPVASGPGPVAAETSSLEQRIAELEAAFAGCDDEWEPDGTETLVAATGWSTPVPAGSAPGLPDGSPRGGGMSGPGVVLDEEALRDLVAAIVRQELEGDLGERMSQNVRKLVRREISRALTVRERE</sequence>
<feature type="compositionally biased region" description="Low complexity" evidence="1">
    <location>
        <begin position="36"/>
        <end position="45"/>
    </location>
</feature>
<dbReference type="AlphaFoldDB" id="A0A4V2R5D1"/>